<dbReference type="AlphaFoldDB" id="A0A4S4AMD0"/>
<dbReference type="OrthoDB" id="9800218at2"/>
<reference evidence="2 3" key="1">
    <citation type="submission" date="2019-04" db="EMBL/GenBank/DDBJ databases">
        <title>Azoarcus rhizosphaerae sp. nov. isolated from rhizosphere of Ficus religiosa.</title>
        <authorList>
            <person name="Lin S.-Y."/>
            <person name="Hameed A."/>
            <person name="Hsu Y.-H."/>
            <person name="Young C.-C."/>
        </authorList>
    </citation>
    <scope>NUCLEOTIDE SEQUENCE [LARGE SCALE GENOMIC DNA]</scope>
    <source>
        <strain evidence="2 3">CC-YHH848</strain>
    </source>
</reference>
<dbReference type="RefSeq" id="WP_136385783.1">
    <property type="nucleotide sequence ID" value="NZ_SSOD01000012.1"/>
</dbReference>
<keyword evidence="1" id="KW-0732">Signal</keyword>
<protein>
    <submittedName>
        <fullName evidence="2">DUF4810 domain-containing protein</fullName>
    </submittedName>
</protein>
<dbReference type="Proteomes" id="UP000307956">
    <property type="component" value="Unassembled WGS sequence"/>
</dbReference>
<dbReference type="PIRSF" id="PIRSF020555">
    <property type="entry name" value="UCP020555"/>
    <property type="match status" value="1"/>
</dbReference>
<name>A0A4S4AMD0_9RHOO</name>
<feature type="signal peptide" evidence="1">
    <location>
        <begin position="1"/>
        <end position="24"/>
    </location>
</feature>
<dbReference type="InterPro" id="IPR014508">
    <property type="entry name" value="UCP020555_TPR-like"/>
</dbReference>
<feature type="chain" id="PRO_5021023840" evidence="1">
    <location>
        <begin position="25"/>
        <end position="120"/>
    </location>
</feature>
<proteinExistence type="predicted"/>
<dbReference type="Pfam" id="PF16068">
    <property type="entry name" value="DUF4810"/>
    <property type="match status" value="1"/>
</dbReference>
<sequence>MGLLDSCPLRALSLAGVLMLSGCAATGPGPLYYWGGYQPQVYGHLTGEKGPDEQIAALEAGIEEARATGKPLPPGYQAHLGILYAEKEQGDRMAQYFEAEKAQYPEGAAYIDFLMRSKTR</sequence>
<evidence type="ECO:0000313" key="3">
    <source>
        <dbReference type="Proteomes" id="UP000307956"/>
    </source>
</evidence>
<accession>A0A4S4AMD0</accession>
<keyword evidence="3" id="KW-1185">Reference proteome</keyword>
<dbReference type="EMBL" id="SSOD01000012">
    <property type="protein sequence ID" value="THF60202.1"/>
    <property type="molecule type" value="Genomic_DNA"/>
</dbReference>
<comment type="caution">
    <text evidence="2">The sequence shown here is derived from an EMBL/GenBank/DDBJ whole genome shotgun (WGS) entry which is preliminary data.</text>
</comment>
<organism evidence="2 3">
    <name type="scientific">Pseudothauera rhizosphaerae</name>
    <dbReference type="NCBI Taxonomy" id="2565932"/>
    <lineage>
        <taxon>Bacteria</taxon>
        <taxon>Pseudomonadati</taxon>
        <taxon>Pseudomonadota</taxon>
        <taxon>Betaproteobacteria</taxon>
        <taxon>Rhodocyclales</taxon>
        <taxon>Zoogloeaceae</taxon>
        <taxon>Pseudothauera</taxon>
    </lineage>
</organism>
<evidence type="ECO:0000256" key="1">
    <source>
        <dbReference type="SAM" id="SignalP"/>
    </source>
</evidence>
<evidence type="ECO:0000313" key="2">
    <source>
        <dbReference type="EMBL" id="THF60202.1"/>
    </source>
</evidence>
<gene>
    <name evidence="2" type="ORF">E6O51_14865</name>
</gene>